<dbReference type="InParanoid" id="A0A6P8HHY8"/>
<evidence type="ECO:0000256" key="1">
    <source>
        <dbReference type="PROSITE-ProRule" id="PRU01172"/>
    </source>
</evidence>
<organism evidence="6 7">
    <name type="scientific">Actinia tenebrosa</name>
    <name type="common">Australian red waratah sea anemone</name>
    <dbReference type="NCBI Taxonomy" id="6105"/>
    <lineage>
        <taxon>Eukaryota</taxon>
        <taxon>Metazoa</taxon>
        <taxon>Cnidaria</taxon>
        <taxon>Anthozoa</taxon>
        <taxon>Hexacorallia</taxon>
        <taxon>Actiniaria</taxon>
        <taxon>Actiniidae</taxon>
        <taxon>Actinia</taxon>
    </lineage>
</organism>
<comment type="caution">
    <text evidence="1">Lacks conserved residue(s) required for the propagation of feature annotation.</text>
</comment>
<name>A0A6P8HHY8_ACTTE</name>
<dbReference type="RefSeq" id="XP_031555994.1">
    <property type="nucleotide sequence ID" value="XM_031700134.1"/>
</dbReference>
<dbReference type="SUPFAM" id="SSF57184">
    <property type="entry name" value="Growth factor receptor domain"/>
    <property type="match status" value="1"/>
</dbReference>
<dbReference type="GeneID" id="116292779"/>
<dbReference type="Pfam" id="PF01823">
    <property type="entry name" value="MACPF"/>
    <property type="match status" value="1"/>
</dbReference>
<dbReference type="AlphaFoldDB" id="A0A6P8HHY8"/>
<keyword evidence="3" id="KW-0732">Signal</keyword>
<keyword evidence="6" id="KW-1185">Reference proteome</keyword>
<dbReference type="InterPro" id="IPR009030">
    <property type="entry name" value="Growth_fac_rcpt_cys_sf"/>
</dbReference>
<dbReference type="KEGG" id="aten:116292779"/>
<dbReference type="InterPro" id="IPR001759">
    <property type="entry name" value="PTX_dom"/>
</dbReference>
<evidence type="ECO:0000259" key="4">
    <source>
        <dbReference type="PROSITE" id="PS51412"/>
    </source>
</evidence>
<dbReference type="SUPFAM" id="SSF49899">
    <property type="entry name" value="Concanavalin A-like lectins/glucanases"/>
    <property type="match status" value="1"/>
</dbReference>
<protein>
    <submittedName>
        <fullName evidence="7">Uncharacterized protein LOC116292779</fullName>
    </submittedName>
</protein>
<dbReference type="Gene3D" id="2.60.120.200">
    <property type="match status" value="1"/>
</dbReference>
<accession>A0A6P8HHY8</accession>
<proteinExistence type="predicted"/>
<dbReference type="InterPro" id="IPR013320">
    <property type="entry name" value="ConA-like_dom_sf"/>
</dbReference>
<dbReference type="PANTHER" id="PTHR46549">
    <property type="entry name" value="MACPF DOMAIN-CONTAINING PROTEIN"/>
    <property type="match status" value="1"/>
</dbReference>
<feature type="chain" id="PRO_5027658458" evidence="3">
    <location>
        <begin position="21"/>
        <end position="1229"/>
    </location>
</feature>
<dbReference type="InterPro" id="IPR020864">
    <property type="entry name" value="MACPF"/>
</dbReference>
<dbReference type="PANTHER" id="PTHR46549:SF1">
    <property type="entry name" value="MACPF DOMAIN-CONTAINING PROTEIN"/>
    <property type="match status" value="1"/>
</dbReference>
<reference evidence="7" key="1">
    <citation type="submission" date="2025-08" db="UniProtKB">
        <authorList>
            <consortium name="RefSeq"/>
        </authorList>
    </citation>
    <scope>IDENTIFICATION</scope>
    <source>
        <tissue evidence="7">Tentacle</tissue>
    </source>
</reference>
<dbReference type="OrthoDB" id="1366754at2759"/>
<evidence type="ECO:0000313" key="6">
    <source>
        <dbReference type="Proteomes" id="UP000515163"/>
    </source>
</evidence>
<evidence type="ECO:0000259" key="5">
    <source>
        <dbReference type="PROSITE" id="PS51828"/>
    </source>
</evidence>
<feature type="region of interest" description="Disordered" evidence="2">
    <location>
        <begin position="79"/>
        <end position="101"/>
    </location>
</feature>
<gene>
    <name evidence="7" type="primary">LOC116292779</name>
</gene>
<evidence type="ECO:0000256" key="3">
    <source>
        <dbReference type="SAM" id="SignalP"/>
    </source>
</evidence>
<feature type="domain" description="MACPF" evidence="4">
    <location>
        <begin position="260"/>
        <end position="585"/>
    </location>
</feature>
<sequence>MVKTLLVVVTLVTFLTENLCNQQPGLNSKHQVRQNGAEHLYNYPALKNHNDRSVPRVSNNVPNNQIYWNNFLNKVSLSDGGNRKDKNQFANINPNETKRENDSLKLPKQQRKNLLAKVIKKTSINPEANPANDDVTASKRVAPVVTGALTKLAGNEKVQEAVVDKGIEVAGKLVDKYFENIDEAQKKSSEFLKKQIKLDIMPDKGWETEDMFVPPGYHINAEVEGSEPSTGADDTVQPYNYPAGIGGVLMNGCWGTDYKEGDPCYNAMEKTEQCRDMIDGAAFIGVGFDGRGQYSPESRKMSIIQRSCGGHSSYDNLQVPDTMNVHGIYDTSAHMTVFTSRSEYQKYLQNEAGVSGSVLGFYAGVKTAWGSSESGAKQTNLAIFDIDVDRYEIFQDEVKPQDLSRSFLREFINLPNSYFEPGAPAKFQDFILRWGTHYTKSARFGGQLELRKTQLASMTASKEEFAEESETEFKSLFWSAGAKSSTKSGSSSKSQRNYMSTSVVVQGGSQRIAAVISDMYSPTFKTEFTAWLESIPAYPKAFKFLMGSVTDLLNFRGNDLFPDETIVWGCEINKDKLINDEKSGKSYYMNQNKRVYCEFSSREEMEYSLKRKRVSLKRAIEVYMEEGTMSISDVSLPAGEAGCQSRNPEYQSETTKPSWDEMTKKHKRFHVIFDMLKDLRGAIHGGIDIPKSMSRIVQFSQGKWYTTNENGEFHIYDGFNNGGSGDKTNKKISIFGLVLQYDESEGSLALNQADYAVSQRYFPELSEILKGRQLARVEWPTANSFTKSNQRALGQLPCNLQWSNGLRFDPSDRNGKCLHFTASTKGALYVVFSAVPSNKDAWYYVEISPFGVAIYKSQRLKVSTVNTNAVALGDALLYQSYFVCVTESPTSTVIEYGKSQGTTDSGDVYLTMIDHDQPLHVRFYSFANGEESAQIVDSHVVSRKLTAADCKGDTYRDKEEPNCVQRCHEACAPLAGCKSHSQGNPKASECNECRYAKDQSDVCITECPAGQKPNKQKNCMESFDLKFKQDTGFEDSDITGFPTLNEMAICFWINSQGAEDNHYVVLNYVNKGEAHTLFQINAVVKRDVKISYYIGEKGKQPNSGRFLKFKKDDKWHLYCVNRESSTGIMSLFIDGKNVLRPTITLIEQPGRVPEAGGTMHLGGFRDKNFRGKISGVNIWNRLLTETEISKMAESCGDAAGNVKDWFDIKSELTVSKYTLTAPSACRANN</sequence>
<dbReference type="Pfam" id="PF13385">
    <property type="entry name" value="Laminin_G_3"/>
    <property type="match status" value="1"/>
</dbReference>
<evidence type="ECO:0000313" key="7">
    <source>
        <dbReference type="RefSeq" id="XP_031555994.1"/>
    </source>
</evidence>
<dbReference type="Proteomes" id="UP000515163">
    <property type="component" value="Unplaced"/>
</dbReference>
<feature type="signal peptide" evidence="3">
    <location>
        <begin position="1"/>
        <end position="20"/>
    </location>
</feature>
<dbReference type="PROSITE" id="PS51828">
    <property type="entry name" value="PTX_2"/>
    <property type="match status" value="1"/>
</dbReference>
<feature type="domain" description="Pentraxin (PTX)" evidence="5">
    <location>
        <begin position="1021"/>
        <end position="1225"/>
    </location>
</feature>
<dbReference type="PROSITE" id="PS51412">
    <property type="entry name" value="MACPF_2"/>
    <property type="match status" value="1"/>
</dbReference>
<dbReference type="SMART" id="SM00159">
    <property type="entry name" value="PTX"/>
    <property type="match status" value="1"/>
</dbReference>
<evidence type="ECO:0000256" key="2">
    <source>
        <dbReference type="SAM" id="MobiDB-lite"/>
    </source>
</evidence>